<evidence type="ECO:0000313" key="3">
    <source>
        <dbReference type="Proteomes" id="UP001146120"/>
    </source>
</evidence>
<dbReference type="EMBL" id="DAKRPA010000007">
    <property type="protein sequence ID" value="DBA04551.1"/>
    <property type="molecule type" value="Genomic_DNA"/>
</dbReference>
<keyword evidence="3" id="KW-1185">Reference proteome</keyword>
<organism evidence="2 3">
    <name type="scientific">Lagenidium giganteum</name>
    <dbReference type="NCBI Taxonomy" id="4803"/>
    <lineage>
        <taxon>Eukaryota</taxon>
        <taxon>Sar</taxon>
        <taxon>Stramenopiles</taxon>
        <taxon>Oomycota</taxon>
        <taxon>Peronosporomycetes</taxon>
        <taxon>Pythiales</taxon>
        <taxon>Pythiaceae</taxon>
    </lineage>
</organism>
<proteinExistence type="predicted"/>
<dbReference type="AlphaFoldDB" id="A0AAV2ZE97"/>
<evidence type="ECO:0000313" key="2">
    <source>
        <dbReference type="EMBL" id="DBA04551.1"/>
    </source>
</evidence>
<accession>A0AAV2ZE97</accession>
<dbReference type="InterPro" id="IPR056924">
    <property type="entry name" value="SH3_Tf2-1"/>
</dbReference>
<dbReference type="Pfam" id="PF24626">
    <property type="entry name" value="SH3_Tf2-1"/>
    <property type="match status" value="1"/>
</dbReference>
<reference evidence="2" key="2">
    <citation type="journal article" date="2023" name="Microbiol Resour">
        <title>Decontamination and Annotation of the Draft Genome Sequence of the Oomycete Lagenidium giganteum ARSEF 373.</title>
        <authorList>
            <person name="Morgan W.R."/>
            <person name="Tartar A."/>
        </authorList>
    </citation>
    <scope>NUCLEOTIDE SEQUENCE</scope>
    <source>
        <strain evidence="2">ARSEF 373</strain>
    </source>
</reference>
<dbReference type="Proteomes" id="UP001146120">
    <property type="component" value="Unassembled WGS sequence"/>
</dbReference>
<name>A0AAV2ZE97_9STRA</name>
<reference evidence="2" key="1">
    <citation type="submission" date="2022-11" db="EMBL/GenBank/DDBJ databases">
        <authorList>
            <person name="Morgan W.R."/>
            <person name="Tartar A."/>
        </authorList>
    </citation>
    <scope>NUCLEOTIDE SEQUENCE</scope>
    <source>
        <strain evidence="2">ARSEF 373</strain>
    </source>
</reference>
<evidence type="ECO:0000259" key="1">
    <source>
        <dbReference type="Pfam" id="PF24626"/>
    </source>
</evidence>
<gene>
    <name evidence="2" type="ORF">N0F65_011099</name>
</gene>
<sequence>MISYQATDWARHLGTIEYEHATLTSSAIQLCPFELDTGRKERYKRYYDQKRREVAFEAGDYVYLDTRNTALKHAAQHALLKKVKLAARKIGPFHLERMVNPNVTKLALPPAMKKVNPTFNVEFLTPFVAKPDRFRHPPIPKGTPVIIDETGEEQHVVERLMSSIDSLSGLSSGTAFRTARTRGSARSPSSAFRIGVHCSRISASANANSSPG</sequence>
<protein>
    <recommendedName>
        <fullName evidence="1">Tf2-1-like SH3-like domain-containing protein</fullName>
    </recommendedName>
</protein>
<comment type="caution">
    <text evidence="2">The sequence shown here is derived from an EMBL/GenBank/DDBJ whole genome shotgun (WGS) entry which is preliminary data.</text>
</comment>
<feature type="domain" description="Tf2-1-like SH3-like" evidence="1">
    <location>
        <begin position="59"/>
        <end position="127"/>
    </location>
</feature>